<dbReference type="Pfam" id="PF13302">
    <property type="entry name" value="Acetyltransf_3"/>
    <property type="match status" value="1"/>
</dbReference>
<dbReference type="PROSITE" id="PS51186">
    <property type="entry name" value="GNAT"/>
    <property type="match status" value="1"/>
</dbReference>
<dbReference type="InterPro" id="IPR051531">
    <property type="entry name" value="N-acetyltransferase"/>
</dbReference>
<sequence length="175" mass="20613">MILFTTNNLKIETIQLGEDLNDLLKIHNCPDTMKWIPSRANHWDSDALRNKYAKNDLLYSQGLGIYKISLTHNSRTNIIGEILLLKYTDQEEKIEIGYIIYKDYWQKGYGTELLHGIELFIQQKYASKILIAQLYESNISSRKLLEKMNYSLIDRQELDNNTYKLLYQKEILSTL</sequence>
<dbReference type="InterPro" id="IPR000182">
    <property type="entry name" value="GNAT_dom"/>
</dbReference>
<dbReference type="GO" id="GO:0016747">
    <property type="term" value="F:acyltransferase activity, transferring groups other than amino-acyl groups"/>
    <property type="evidence" value="ECO:0007669"/>
    <property type="project" value="InterPro"/>
</dbReference>
<dbReference type="PANTHER" id="PTHR43792">
    <property type="entry name" value="GNAT FAMILY, PUTATIVE (AFU_ORTHOLOGUE AFUA_3G00765)-RELATED-RELATED"/>
    <property type="match status" value="1"/>
</dbReference>
<dbReference type="KEGG" id="mod:AS202_09130"/>
<protein>
    <recommendedName>
        <fullName evidence="1">N-acetyltransferase domain-containing protein</fullName>
    </recommendedName>
</protein>
<organism evidence="2 3">
    <name type="scientific">Myroides odoratimimus</name>
    <dbReference type="NCBI Taxonomy" id="76832"/>
    <lineage>
        <taxon>Bacteria</taxon>
        <taxon>Pseudomonadati</taxon>
        <taxon>Bacteroidota</taxon>
        <taxon>Flavobacteriia</taxon>
        <taxon>Flavobacteriales</taxon>
        <taxon>Flavobacteriaceae</taxon>
        <taxon>Myroides</taxon>
    </lineage>
</organism>
<reference evidence="2 3" key="1">
    <citation type="journal article" date="2016" name="J. Zhejiang Univ. Sci. B">
        <title>Antibiotic resistance mechanisms of Myroides sp.</title>
        <authorList>
            <person name="Hu S."/>
            <person name="Yuan S."/>
            <person name="Qu H."/>
            <person name="Jiang T."/>
            <person name="Zhou Y."/>
            <person name="Wang M."/>
            <person name="Ming D."/>
        </authorList>
    </citation>
    <scope>NUCLEOTIDE SEQUENCE [LARGE SCALE GENOMIC DNA]</scope>
    <source>
        <strain evidence="2 3">PR63039</strain>
    </source>
</reference>
<dbReference type="SUPFAM" id="SSF55729">
    <property type="entry name" value="Acyl-CoA N-acyltransferases (Nat)"/>
    <property type="match status" value="1"/>
</dbReference>
<dbReference type="Gene3D" id="3.40.630.30">
    <property type="match status" value="1"/>
</dbReference>
<evidence type="ECO:0000313" key="3">
    <source>
        <dbReference type="Proteomes" id="UP000069030"/>
    </source>
</evidence>
<dbReference type="AlphaFoldDB" id="A0AAI8C5D9"/>
<proteinExistence type="predicted"/>
<dbReference type="EMBL" id="CP013690">
    <property type="protein sequence ID" value="ALU26302.1"/>
    <property type="molecule type" value="Genomic_DNA"/>
</dbReference>
<dbReference type="Proteomes" id="UP000069030">
    <property type="component" value="Chromosome"/>
</dbReference>
<evidence type="ECO:0000313" key="2">
    <source>
        <dbReference type="EMBL" id="ALU26302.1"/>
    </source>
</evidence>
<feature type="domain" description="N-acetyltransferase" evidence="1">
    <location>
        <begin position="9"/>
        <end position="172"/>
    </location>
</feature>
<accession>A0AAI8C5D9</accession>
<gene>
    <name evidence="2" type="ORF">AS202_09130</name>
</gene>
<dbReference type="InterPro" id="IPR016181">
    <property type="entry name" value="Acyl_CoA_acyltransferase"/>
</dbReference>
<evidence type="ECO:0000259" key="1">
    <source>
        <dbReference type="PROSITE" id="PS51186"/>
    </source>
</evidence>
<dbReference type="RefSeq" id="WP_006257178.1">
    <property type="nucleotide sequence ID" value="NZ_CP013690.1"/>
</dbReference>
<name>A0AAI8C5D9_9FLAO</name>
<dbReference type="PANTHER" id="PTHR43792:SF1">
    <property type="entry name" value="N-ACETYLTRANSFERASE DOMAIN-CONTAINING PROTEIN"/>
    <property type="match status" value="1"/>
</dbReference>